<accession>E1RCH6</accession>
<evidence type="ECO:0000256" key="2">
    <source>
        <dbReference type="ARBA" id="ARBA00023002"/>
    </source>
</evidence>
<dbReference type="Proteomes" id="UP000002318">
    <property type="component" value="Chromosome"/>
</dbReference>
<reference evidence="3 4" key="1">
    <citation type="journal article" date="2010" name="Stand. Genomic Sci.">
        <title>Complete genome sequence of Spirochaeta smaragdinae type strain (SEBR 4228).</title>
        <authorList>
            <person name="Mavromatis K."/>
            <person name="Yasawong M."/>
            <person name="Chertkov O."/>
            <person name="Lapidus A."/>
            <person name="Lucas S."/>
            <person name="Nolan M."/>
            <person name="Del Rio T.G."/>
            <person name="Tice H."/>
            <person name="Cheng J.F."/>
            <person name="Pitluck S."/>
            <person name="Liolios K."/>
            <person name="Ivanova N."/>
            <person name="Tapia R."/>
            <person name="Han C."/>
            <person name="Bruce D."/>
            <person name="Goodwin L."/>
            <person name="Pati A."/>
            <person name="Chen A."/>
            <person name="Palaniappan K."/>
            <person name="Land M."/>
            <person name="Hauser L."/>
            <person name="Chang Y.J."/>
            <person name="Jeffries C.D."/>
            <person name="Detter J.C."/>
            <person name="Rohde M."/>
            <person name="Brambilla E."/>
            <person name="Spring S."/>
            <person name="Goker M."/>
            <person name="Sikorski J."/>
            <person name="Woyke T."/>
            <person name="Bristow J."/>
            <person name="Eisen J.A."/>
            <person name="Markowitz V."/>
            <person name="Hugenholtz P."/>
            <person name="Klenk H.P."/>
            <person name="Kyrpides N.C."/>
        </authorList>
    </citation>
    <scope>NUCLEOTIDE SEQUENCE [LARGE SCALE GENOMIC DNA]</scope>
    <source>
        <strain evidence="4">DSM 11293 / JCM 15392 / SEBR 4228</strain>
    </source>
</reference>
<dbReference type="PROSITE" id="PS00061">
    <property type="entry name" value="ADH_SHORT"/>
    <property type="match status" value="1"/>
</dbReference>
<evidence type="ECO:0000313" key="4">
    <source>
        <dbReference type="Proteomes" id="UP000002318"/>
    </source>
</evidence>
<organism evidence="3 4">
    <name type="scientific">Sediminispirochaeta smaragdinae (strain DSM 11293 / JCM 15392 / SEBR 4228)</name>
    <name type="common">Spirochaeta smaragdinae</name>
    <dbReference type="NCBI Taxonomy" id="573413"/>
    <lineage>
        <taxon>Bacteria</taxon>
        <taxon>Pseudomonadati</taxon>
        <taxon>Spirochaetota</taxon>
        <taxon>Spirochaetia</taxon>
        <taxon>Spirochaetales</taxon>
        <taxon>Spirochaetaceae</taxon>
        <taxon>Sediminispirochaeta</taxon>
    </lineage>
</organism>
<dbReference type="HOGENOM" id="CLU_010194_1_1_12"/>
<keyword evidence="4" id="KW-1185">Reference proteome</keyword>
<dbReference type="EMBL" id="CP002116">
    <property type="protein sequence ID" value="ADK80056.1"/>
    <property type="molecule type" value="Genomic_DNA"/>
</dbReference>
<evidence type="ECO:0000313" key="3">
    <source>
        <dbReference type="EMBL" id="ADK80056.1"/>
    </source>
</evidence>
<dbReference type="GO" id="GO:0016491">
    <property type="term" value="F:oxidoreductase activity"/>
    <property type="evidence" value="ECO:0007669"/>
    <property type="project" value="UniProtKB-KW"/>
</dbReference>
<dbReference type="KEGG" id="ssm:Spirs_0922"/>
<dbReference type="PRINTS" id="PR00080">
    <property type="entry name" value="SDRFAMILY"/>
</dbReference>
<dbReference type="AlphaFoldDB" id="E1RCH6"/>
<dbReference type="RefSeq" id="WP_013253520.1">
    <property type="nucleotide sequence ID" value="NC_014364.1"/>
</dbReference>
<proteinExistence type="inferred from homology"/>
<dbReference type="FunFam" id="3.40.50.720:FF:000084">
    <property type="entry name" value="Short-chain dehydrogenase reductase"/>
    <property type="match status" value="1"/>
</dbReference>
<dbReference type="eggNOG" id="COG1028">
    <property type="taxonomic scope" value="Bacteria"/>
</dbReference>
<gene>
    <name evidence="3" type="ordered locus">Spirs_0922</name>
</gene>
<comment type="similarity">
    <text evidence="1">Belongs to the short-chain dehydrogenases/reductases (SDR) family.</text>
</comment>
<dbReference type="InterPro" id="IPR020904">
    <property type="entry name" value="Sc_DH/Rdtase_CS"/>
</dbReference>
<sequence>MKRAGKSFLGKTIFITGSSRGLGNTFARVFAAEGATVILHGRDKDRLEQARLSMDRQGYDVHAVSFDVTDQEAVRQGIDHIEENIAPIDVLMNNAGINIRDHFLTMSREHWEAVLKTNLDSVFYVGQAVAAYMARRKSGKIINTCSLLSELARPGIPAYTVSKGGVKMLTKAMAIDLAAFNIQVNGIGPGYFATEMNQPLKANEEFDTWLKQRTPMQRWGDEVELCSAVLFLAGEGSNFMTGQIVYIDGGILASL</sequence>
<dbReference type="InterPro" id="IPR002347">
    <property type="entry name" value="SDR_fam"/>
</dbReference>
<name>E1RCH6_SEDSS</name>
<evidence type="ECO:0000256" key="1">
    <source>
        <dbReference type="ARBA" id="ARBA00006484"/>
    </source>
</evidence>
<dbReference type="InterPro" id="IPR036291">
    <property type="entry name" value="NAD(P)-bd_dom_sf"/>
</dbReference>
<dbReference type="PANTHER" id="PTHR43669:SF14">
    <property type="entry name" value="OXIDOREDUCTASE"/>
    <property type="match status" value="1"/>
</dbReference>
<dbReference type="PRINTS" id="PR00081">
    <property type="entry name" value="GDHRDH"/>
</dbReference>
<dbReference type="Pfam" id="PF13561">
    <property type="entry name" value="adh_short_C2"/>
    <property type="match status" value="1"/>
</dbReference>
<dbReference type="OrthoDB" id="1999550at2"/>
<dbReference type="Gene3D" id="3.40.50.720">
    <property type="entry name" value="NAD(P)-binding Rossmann-like Domain"/>
    <property type="match status" value="1"/>
</dbReference>
<keyword evidence="2" id="KW-0560">Oxidoreductase</keyword>
<dbReference type="STRING" id="573413.Spirs_0922"/>
<dbReference type="SUPFAM" id="SSF51735">
    <property type="entry name" value="NAD(P)-binding Rossmann-fold domains"/>
    <property type="match status" value="1"/>
</dbReference>
<protein>
    <submittedName>
        <fullName evidence="3">Short-chain dehydrogenase/reductase SDR</fullName>
    </submittedName>
</protein>
<dbReference type="PANTHER" id="PTHR43669">
    <property type="entry name" value="5-KETO-D-GLUCONATE 5-REDUCTASE"/>
    <property type="match status" value="1"/>
</dbReference>